<protein>
    <submittedName>
        <fullName evidence="3">TldD protein</fullName>
    </submittedName>
</protein>
<keyword evidence="4" id="KW-1185">Reference proteome</keyword>
<dbReference type="AlphaFoldDB" id="A0A397QY59"/>
<sequence length="470" mass="52359">MLSEFLKSRIKEAKELVLELRKTFKYVSVLGTDVRVQSVGANRMSTTIDDDGLSAECGFVVKMKNDNSFFEYSLDDILGDKKVLANKIINSLKIDSDLAKKMIKTGEIEDLPLEQSFVRESDFDKYTVEDKLQFVVDLKDKVLAKSENILNCMIGISTLSVSKIFVTENRTLDQNYTWVNGYMVVVYRENDKVIQAREVAWDKTISKTMEILPTKIDSLLDKAHHLAFAKPIEPGMYDIITDPSITGLIAHEAFGHGVEMDQFVKDRALAKEYVGKYVASPIVNMRDGAASVLSAASYFFDDDGILAQDTLIIKDGILVSGISDMASALQLGTKPTGNGRREAFDHKAYTRMTNTFFLPGKDKLEDMIKSIKHGYYICETSNGMEDPKNWAIQCVAEYGIEIVDGKLTENWVSPVVMSGYVPDLLKSISMVSDGLEIEGAGACGKGYKEWVRVTDGGPSLKAKVKLGWWI</sequence>
<dbReference type="GO" id="GO:0005829">
    <property type="term" value="C:cytosol"/>
    <property type="evidence" value="ECO:0007669"/>
    <property type="project" value="TreeGrafter"/>
</dbReference>
<dbReference type="PANTHER" id="PTHR30624:SF0">
    <property type="entry name" value="METALLOPROTEASE SLR0863"/>
    <property type="match status" value="1"/>
</dbReference>
<evidence type="ECO:0000313" key="3">
    <source>
        <dbReference type="EMBL" id="RIA64855.1"/>
    </source>
</evidence>
<dbReference type="Pfam" id="PF19289">
    <property type="entry name" value="PmbA_TldD_3rd"/>
    <property type="match status" value="1"/>
</dbReference>
<dbReference type="PANTHER" id="PTHR30624">
    <property type="entry name" value="UNCHARACTERIZED PROTEIN TLDD AND PMBA"/>
    <property type="match status" value="1"/>
</dbReference>
<accession>A0A397QY59</accession>
<gene>
    <name evidence="3" type="ORF">EI71_01844</name>
</gene>
<feature type="domain" description="Metalloprotease TldD/E C-terminal" evidence="2">
    <location>
        <begin position="235"/>
        <end position="460"/>
    </location>
</feature>
<evidence type="ECO:0000313" key="4">
    <source>
        <dbReference type="Proteomes" id="UP000266506"/>
    </source>
</evidence>
<dbReference type="GO" id="GO:0008237">
    <property type="term" value="F:metallopeptidase activity"/>
    <property type="evidence" value="ECO:0007669"/>
    <property type="project" value="InterPro"/>
</dbReference>
<evidence type="ECO:0000256" key="1">
    <source>
        <dbReference type="ARBA" id="ARBA00005836"/>
    </source>
</evidence>
<dbReference type="GO" id="GO:0006508">
    <property type="term" value="P:proteolysis"/>
    <property type="evidence" value="ECO:0007669"/>
    <property type="project" value="InterPro"/>
</dbReference>
<dbReference type="Proteomes" id="UP000266506">
    <property type="component" value="Unassembled WGS sequence"/>
</dbReference>
<organism evidence="3 4">
    <name type="scientific">Anaeroplasma bactoclasticum</name>
    <dbReference type="NCBI Taxonomy" id="2088"/>
    <lineage>
        <taxon>Bacteria</taxon>
        <taxon>Bacillati</taxon>
        <taxon>Mycoplasmatota</taxon>
        <taxon>Mollicutes</taxon>
        <taxon>Anaeroplasmatales</taxon>
        <taxon>Anaeroplasmataceae</taxon>
        <taxon>Anaeroplasma</taxon>
    </lineage>
</organism>
<dbReference type="SUPFAM" id="SSF111283">
    <property type="entry name" value="Putative modulator of DNA gyrase, PmbA/TldD"/>
    <property type="match status" value="1"/>
</dbReference>
<dbReference type="InterPro" id="IPR045569">
    <property type="entry name" value="Metalloprtase-TldD/E_C"/>
</dbReference>
<dbReference type="InterPro" id="IPR051463">
    <property type="entry name" value="Peptidase_U62_metallo"/>
</dbReference>
<comment type="similarity">
    <text evidence="1">Belongs to the peptidase U62 family.</text>
</comment>
<dbReference type="EMBL" id="QXEV01000034">
    <property type="protein sequence ID" value="RIA64855.1"/>
    <property type="molecule type" value="Genomic_DNA"/>
</dbReference>
<comment type="caution">
    <text evidence="3">The sequence shown here is derived from an EMBL/GenBank/DDBJ whole genome shotgun (WGS) entry which is preliminary data.</text>
</comment>
<dbReference type="InterPro" id="IPR036059">
    <property type="entry name" value="TldD/PmbA_sf"/>
</dbReference>
<reference evidence="3 4" key="1">
    <citation type="submission" date="2018-08" db="EMBL/GenBank/DDBJ databases">
        <title>Genomic Encyclopedia of Archaeal and Bacterial Type Strains, Phase II (KMG-II): from individual species to whole genera.</title>
        <authorList>
            <person name="Goeker M."/>
        </authorList>
    </citation>
    <scope>NUCLEOTIDE SEQUENCE [LARGE SCALE GENOMIC DNA]</scope>
    <source>
        <strain evidence="3 4">ATCC 27112</strain>
    </source>
</reference>
<dbReference type="InParanoid" id="A0A397QY59"/>
<dbReference type="OrthoDB" id="9803213at2"/>
<evidence type="ECO:0000259" key="2">
    <source>
        <dbReference type="Pfam" id="PF19289"/>
    </source>
</evidence>
<proteinExistence type="inferred from homology"/>
<name>A0A397QY59_9MOLU</name>